<dbReference type="InterPro" id="IPR052518">
    <property type="entry name" value="CHR_Transporter"/>
</dbReference>
<dbReference type="EMBL" id="UGGU01000003">
    <property type="protein sequence ID" value="STO30970.1"/>
    <property type="molecule type" value="Genomic_DNA"/>
</dbReference>
<feature type="transmembrane region" description="Helical" evidence="7">
    <location>
        <begin position="117"/>
        <end position="135"/>
    </location>
</feature>
<keyword evidence="4 7" id="KW-0812">Transmembrane</keyword>
<evidence type="ECO:0000256" key="7">
    <source>
        <dbReference type="SAM" id="Phobius"/>
    </source>
</evidence>
<reference evidence="8 9" key="1">
    <citation type="submission" date="2018-06" db="EMBL/GenBank/DDBJ databases">
        <authorList>
            <consortium name="Pathogen Informatics"/>
            <person name="Doyle S."/>
        </authorList>
    </citation>
    <scope>NUCLEOTIDE SEQUENCE [LARGE SCALE GENOMIC DNA]</scope>
    <source>
        <strain evidence="8 9">NCTC10723</strain>
    </source>
</reference>
<keyword evidence="9" id="KW-1185">Reference proteome</keyword>
<organism evidence="8 9">
    <name type="scientific">Fusobacterium necrogenes</name>
    <dbReference type="NCBI Taxonomy" id="858"/>
    <lineage>
        <taxon>Bacteria</taxon>
        <taxon>Fusobacteriati</taxon>
        <taxon>Fusobacteriota</taxon>
        <taxon>Fusobacteriia</taxon>
        <taxon>Fusobacteriales</taxon>
        <taxon>Fusobacteriaceae</taxon>
        <taxon>Fusobacterium</taxon>
    </lineage>
</organism>
<dbReference type="PANTHER" id="PTHR43663:SF1">
    <property type="entry name" value="CHROMATE TRANSPORTER"/>
    <property type="match status" value="1"/>
</dbReference>
<feature type="transmembrane region" description="Helical" evidence="7">
    <location>
        <begin position="6"/>
        <end position="25"/>
    </location>
</feature>
<dbReference type="Pfam" id="PF02417">
    <property type="entry name" value="Chromate_transp"/>
    <property type="match status" value="1"/>
</dbReference>
<keyword evidence="5 7" id="KW-1133">Transmembrane helix</keyword>
<proteinExistence type="inferred from homology"/>
<accession>A0A377GVG5</accession>
<sequence>MVLLQLYWSFFKIGLFSIGGGYASLPLIQKEVVDLHGWITMTEFTDIITISQMTPGPIAINTSTFVGTQIGGLLGAIIATLGCVSSSFIIVLFLAHIYMKYRNLDTVSNILYGLRPAVVSLIGAAGLSIICLTFFGQRNFSLDLSINYISVIFFLVGMFFLRKYKSSPIYVILGCGAAGAIIYNI</sequence>
<gene>
    <name evidence="8" type="ORF">NCTC10723_00402</name>
</gene>
<comment type="similarity">
    <text evidence="2">Belongs to the chromate ion transporter (CHR) (TC 2.A.51) family.</text>
</comment>
<evidence type="ECO:0000256" key="6">
    <source>
        <dbReference type="ARBA" id="ARBA00023136"/>
    </source>
</evidence>
<feature type="transmembrane region" description="Helical" evidence="7">
    <location>
        <begin position="167"/>
        <end position="184"/>
    </location>
</feature>
<evidence type="ECO:0000256" key="1">
    <source>
        <dbReference type="ARBA" id="ARBA00004651"/>
    </source>
</evidence>
<comment type="subcellular location">
    <subcellularLocation>
        <location evidence="1">Cell membrane</location>
        <topology evidence="1">Multi-pass membrane protein</topology>
    </subcellularLocation>
</comment>
<dbReference type="GO" id="GO:0005886">
    <property type="term" value="C:plasma membrane"/>
    <property type="evidence" value="ECO:0007669"/>
    <property type="project" value="UniProtKB-SubCell"/>
</dbReference>
<keyword evidence="6 7" id="KW-0472">Membrane</keyword>
<evidence type="ECO:0000256" key="5">
    <source>
        <dbReference type="ARBA" id="ARBA00022989"/>
    </source>
</evidence>
<evidence type="ECO:0000313" key="9">
    <source>
        <dbReference type="Proteomes" id="UP000255328"/>
    </source>
</evidence>
<dbReference type="GO" id="GO:0015109">
    <property type="term" value="F:chromate transmembrane transporter activity"/>
    <property type="evidence" value="ECO:0007669"/>
    <property type="project" value="InterPro"/>
</dbReference>
<evidence type="ECO:0000313" key="8">
    <source>
        <dbReference type="EMBL" id="STO30970.1"/>
    </source>
</evidence>
<feature type="transmembrane region" description="Helical" evidence="7">
    <location>
        <begin position="73"/>
        <end position="97"/>
    </location>
</feature>
<dbReference type="InterPro" id="IPR003370">
    <property type="entry name" value="Chromate_transpt"/>
</dbReference>
<dbReference type="AlphaFoldDB" id="A0A377GVG5"/>
<feature type="transmembrane region" description="Helical" evidence="7">
    <location>
        <begin position="142"/>
        <end position="161"/>
    </location>
</feature>
<evidence type="ECO:0000256" key="4">
    <source>
        <dbReference type="ARBA" id="ARBA00022692"/>
    </source>
</evidence>
<dbReference type="Proteomes" id="UP000255328">
    <property type="component" value="Unassembled WGS sequence"/>
</dbReference>
<evidence type="ECO:0000256" key="3">
    <source>
        <dbReference type="ARBA" id="ARBA00022475"/>
    </source>
</evidence>
<dbReference type="RefSeq" id="WP_115268862.1">
    <property type="nucleotide sequence ID" value="NZ_CASFEE010000001.1"/>
</dbReference>
<protein>
    <submittedName>
        <fullName evidence="8">Chromate transporter, chromate ion transporter (CHR) family</fullName>
    </submittedName>
</protein>
<evidence type="ECO:0000256" key="2">
    <source>
        <dbReference type="ARBA" id="ARBA00005262"/>
    </source>
</evidence>
<dbReference type="OrthoDB" id="9788907at2"/>
<name>A0A377GVG5_9FUSO</name>
<keyword evidence="3" id="KW-1003">Cell membrane</keyword>
<dbReference type="PANTHER" id="PTHR43663">
    <property type="entry name" value="CHROMATE TRANSPORT PROTEIN-RELATED"/>
    <property type="match status" value="1"/>
</dbReference>